<proteinExistence type="predicted"/>
<dbReference type="Proteomes" id="UP001257277">
    <property type="component" value="Unassembled WGS sequence"/>
</dbReference>
<keyword evidence="3" id="KW-0328">Glycosyltransferase</keyword>
<dbReference type="Gene3D" id="3.40.50.2000">
    <property type="entry name" value="Glycogen Phosphorylase B"/>
    <property type="match status" value="2"/>
</dbReference>
<name>A0ABU3LDY9_9FLAO</name>
<feature type="domain" description="Glycosyltransferase subfamily 4-like N-terminal" evidence="2">
    <location>
        <begin position="12"/>
        <end position="159"/>
    </location>
</feature>
<organism evidence="3 4">
    <name type="scientific">Asprobacillus argus</name>
    <dbReference type="NCBI Taxonomy" id="3076534"/>
    <lineage>
        <taxon>Bacteria</taxon>
        <taxon>Pseudomonadati</taxon>
        <taxon>Bacteroidota</taxon>
        <taxon>Flavobacteriia</taxon>
        <taxon>Flavobacteriales</taxon>
        <taxon>Flavobacteriaceae</taxon>
        <taxon>Asprobacillus</taxon>
    </lineage>
</organism>
<dbReference type="RefSeq" id="WP_349241179.1">
    <property type="nucleotide sequence ID" value="NZ_JAVTTO010000002.1"/>
</dbReference>
<keyword evidence="3" id="KW-0808">Transferase</keyword>
<protein>
    <submittedName>
        <fullName evidence="3">Glycosyltransferase</fullName>
        <ecNumber evidence="3">2.4.-.-</ecNumber>
    </submittedName>
</protein>
<dbReference type="SUPFAM" id="SSF53756">
    <property type="entry name" value="UDP-Glycosyltransferase/glycogen phosphorylase"/>
    <property type="match status" value="1"/>
</dbReference>
<dbReference type="GO" id="GO:0016757">
    <property type="term" value="F:glycosyltransferase activity"/>
    <property type="evidence" value="ECO:0007669"/>
    <property type="project" value="UniProtKB-KW"/>
</dbReference>
<feature type="domain" description="Glycosyl transferase family 1" evidence="1">
    <location>
        <begin position="167"/>
        <end position="307"/>
    </location>
</feature>
<evidence type="ECO:0000313" key="4">
    <source>
        <dbReference type="Proteomes" id="UP001257277"/>
    </source>
</evidence>
<dbReference type="Pfam" id="PF13439">
    <property type="entry name" value="Glyco_transf_4"/>
    <property type="match status" value="1"/>
</dbReference>
<evidence type="ECO:0000259" key="1">
    <source>
        <dbReference type="Pfam" id="PF00534"/>
    </source>
</evidence>
<reference evidence="3 4" key="1">
    <citation type="submission" date="2023-09" db="EMBL/GenBank/DDBJ databases">
        <title>Novel taxa isolated from Blanes Bay.</title>
        <authorList>
            <person name="Rey-Velasco X."/>
            <person name="Lucena T."/>
        </authorList>
    </citation>
    <scope>NUCLEOTIDE SEQUENCE [LARGE SCALE GENOMIC DNA]</scope>
    <source>
        <strain evidence="3 4">S356</strain>
    </source>
</reference>
<dbReference type="InterPro" id="IPR028098">
    <property type="entry name" value="Glyco_trans_4-like_N"/>
</dbReference>
<dbReference type="Pfam" id="PF00534">
    <property type="entry name" value="Glycos_transf_1"/>
    <property type="match status" value="1"/>
</dbReference>
<gene>
    <name evidence="3" type="ORF">RQM59_06005</name>
</gene>
<dbReference type="EMBL" id="JAVTTO010000002">
    <property type="protein sequence ID" value="MDT7831925.1"/>
    <property type="molecule type" value="Genomic_DNA"/>
</dbReference>
<comment type="caution">
    <text evidence="3">The sequence shown here is derived from an EMBL/GenBank/DDBJ whole genome shotgun (WGS) entry which is preliminary data.</text>
</comment>
<accession>A0ABU3LDY9</accession>
<sequence>MKILQIIDILDVGGAERVFVNMCNLLHSNKIDVSALVFGRKGKLEGTLSKKIPRIDFKRKAKYGIGEWYALSKILRQYDILHVHMRHNFVYIKLIATIFRVNVKIILHDHSSNFDHVSIPLKSFLRPNYFIGVSKQLVEWSKNTLGVQKNKTFLLYNTVLKERIDVLAKDKEGIVVVGNIKPGKNQLFVINLMPSIHEDVTFIGKVQDLSYFQQLKDRINTLNLGNRVTFMTEIDNVQYQLPKFKLALMSSTKESGPLVLIEYLAQDLPFVSYKTGEVSNLLEKEIPEFFLSSFEESLWIKKIKEISNYKGLELSTIYEKLFSPSKYIQLCTDIYQKVVSS</sequence>
<evidence type="ECO:0000259" key="2">
    <source>
        <dbReference type="Pfam" id="PF13439"/>
    </source>
</evidence>
<keyword evidence="4" id="KW-1185">Reference proteome</keyword>
<dbReference type="EC" id="2.4.-.-" evidence="3"/>
<dbReference type="InterPro" id="IPR001296">
    <property type="entry name" value="Glyco_trans_1"/>
</dbReference>
<dbReference type="PANTHER" id="PTHR12526">
    <property type="entry name" value="GLYCOSYLTRANSFERASE"/>
    <property type="match status" value="1"/>
</dbReference>
<evidence type="ECO:0000313" key="3">
    <source>
        <dbReference type="EMBL" id="MDT7831925.1"/>
    </source>
</evidence>